<organism evidence="4">
    <name type="scientific">Gongylonema pulchrum</name>
    <dbReference type="NCBI Taxonomy" id="637853"/>
    <lineage>
        <taxon>Eukaryota</taxon>
        <taxon>Metazoa</taxon>
        <taxon>Ecdysozoa</taxon>
        <taxon>Nematoda</taxon>
        <taxon>Chromadorea</taxon>
        <taxon>Rhabditida</taxon>
        <taxon>Spirurina</taxon>
        <taxon>Spiruromorpha</taxon>
        <taxon>Spiruroidea</taxon>
        <taxon>Gongylonematidae</taxon>
        <taxon>Gongylonema</taxon>
    </lineage>
</organism>
<dbReference type="Proteomes" id="UP000271098">
    <property type="component" value="Unassembled WGS sequence"/>
</dbReference>
<evidence type="ECO:0000313" key="2">
    <source>
        <dbReference type="EMBL" id="VDN28065.1"/>
    </source>
</evidence>
<dbReference type="AlphaFoldDB" id="A0A183E6D7"/>
<accession>A0A183E6D7</accession>
<evidence type="ECO:0000256" key="1">
    <source>
        <dbReference type="SAM" id="Phobius"/>
    </source>
</evidence>
<protein>
    <submittedName>
        <fullName evidence="2 4">Uncharacterized protein</fullName>
    </submittedName>
</protein>
<keyword evidence="3" id="KW-1185">Reference proteome</keyword>
<sequence length="102" mass="11628">MVSKSVRMKISQWVEDWTEPSKAVMSLAVTLCLIGLIALLLWRCLGWLISLLVARFCHCRSVRLGKCGFFYVQQIKLSLLSGIVIEIDDLRLTSSFFSTHYS</sequence>
<dbReference type="WBParaSite" id="GPUH_0001655001-mRNA-1">
    <property type="protein sequence ID" value="GPUH_0001655001-mRNA-1"/>
    <property type="gene ID" value="GPUH_0001655001"/>
</dbReference>
<proteinExistence type="predicted"/>
<reference evidence="2 3" key="2">
    <citation type="submission" date="2018-11" db="EMBL/GenBank/DDBJ databases">
        <authorList>
            <consortium name="Pathogen Informatics"/>
        </authorList>
    </citation>
    <scope>NUCLEOTIDE SEQUENCE [LARGE SCALE GENOMIC DNA]</scope>
</reference>
<keyword evidence="1" id="KW-0812">Transmembrane</keyword>
<keyword evidence="1" id="KW-0472">Membrane</keyword>
<name>A0A183E6D7_9BILA</name>
<dbReference type="OrthoDB" id="1562405at2759"/>
<dbReference type="EMBL" id="UYRT01083876">
    <property type="protein sequence ID" value="VDN28065.1"/>
    <property type="molecule type" value="Genomic_DNA"/>
</dbReference>
<gene>
    <name evidence="2" type="ORF">GPUH_LOCUS16529</name>
</gene>
<feature type="transmembrane region" description="Helical" evidence="1">
    <location>
        <begin position="23"/>
        <end position="42"/>
    </location>
</feature>
<evidence type="ECO:0000313" key="3">
    <source>
        <dbReference type="Proteomes" id="UP000271098"/>
    </source>
</evidence>
<keyword evidence="1" id="KW-1133">Transmembrane helix</keyword>
<evidence type="ECO:0000313" key="4">
    <source>
        <dbReference type="WBParaSite" id="GPUH_0001655001-mRNA-1"/>
    </source>
</evidence>
<reference evidence="4" key="1">
    <citation type="submission" date="2016-06" db="UniProtKB">
        <authorList>
            <consortium name="WormBaseParasite"/>
        </authorList>
    </citation>
    <scope>IDENTIFICATION</scope>
</reference>